<proteinExistence type="predicted"/>
<dbReference type="RefSeq" id="WP_229120385.1">
    <property type="nucleotide sequence ID" value="NZ_CP064791.1"/>
</dbReference>
<accession>A0A897NYH4</accession>
<evidence type="ECO:0000259" key="3">
    <source>
        <dbReference type="Pfam" id="PF23985"/>
    </source>
</evidence>
<dbReference type="InterPro" id="IPR055713">
    <property type="entry name" value="DUF7289"/>
</dbReference>
<dbReference type="GeneID" id="68858234"/>
<dbReference type="Proteomes" id="UP000663292">
    <property type="component" value="Chromosome"/>
</dbReference>
<evidence type="ECO:0000313" key="4">
    <source>
        <dbReference type="EMBL" id="QSG15126.1"/>
    </source>
</evidence>
<evidence type="ECO:0000256" key="1">
    <source>
        <dbReference type="SAM" id="MobiDB-lite"/>
    </source>
</evidence>
<dbReference type="Pfam" id="PF23985">
    <property type="entry name" value="DUF7308"/>
    <property type="match status" value="1"/>
</dbReference>
<dbReference type="Pfam" id="PF23960">
    <property type="entry name" value="DUF7289"/>
    <property type="match status" value="1"/>
</dbReference>
<feature type="region of interest" description="Disordered" evidence="1">
    <location>
        <begin position="397"/>
        <end position="416"/>
    </location>
</feature>
<keyword evidence="5" id="KW-1185">Reference proteome</keyword>
<keyword evidence="2" id="KW-0472">Membrane</keyword>
<feature type="transmembrane region" description="Helical" evidence="2">
    <location>
        <begin position="12"/>
        <end position="38"/>
    </location>
</feature>
<keyword evidence="4" id="KW-0969">Cilium</keyword>
<feature type="domain" description="DUF7308" evidence="3">
    <location>
        <begin position="278"/>
        <end position="505"/>
    </location>
</feature>
<keyword evidence="4" id="KW-0966">Cell projection</keyword>
<dbReference type="AlphaFoldDB" id="A0A897NYH4"/>
<keyword evidence="2" id="KW-0812">Transmembrane</keyword>
<dbReference type="InterPro" id="IPR055732">
    <property type="entry name" value="DUF7308"/>
</dbReference>
<name>A0A897NYH4_9EURY</name>
<gene>
    <name evidence="4" type="ORF">HSEST_1598</name>
</gene>
<reference evidence="4 5" key="1">
    <citation type="submission" date="2020-11" db="EMBL/GenBank/DDBJ databases">
        <title>Carbohydrate-dependent, anaerobic sulfur respiration: A novel catabolism in halophilic archaea.</title>
        <authorList>
            <person name="Sorokin D.Y."/>
            <person name="Messina E."/>
            <person name="Smedile F."/>
            <person name="La Cono V."/>
            <person name="Hallsworth J.E."/>
            <person name="Yakimov M.M."/>
        </authorList>
    </citation>
    <scope>NUCLEOTIDE SEQUENCE [LARGE SCALE GENOMIC DNA]</scope>
    <source>
        <strain evidence="4 5">HSR-Est</strain>
    </source>
</reference>
<keyword evidence="2" id="KW-1133">Transmembrane helix</keyword>
<evidence type="ECO:0000313" key="5">
    <source>
        <dbReference type="Proteomes" id="UP000663292"/>
    </source>
</evidence>
<evidence type="ECO:0000256" key="2">
    <source>
        <dbReference type="SAM" id="Phobius"/>
    </source>
</evidence>
<keyword evidence="4" id="KW-0282">Flagellum</keyword>
<feature type="region of interest" description="Disordered" evidence="1">
    <location>
        <begin position="191"/>
        <end position="213"/>
    </location>
</feature>
<organism evidence="4 5">
    <name type="scientific">Halapricum desulfuricans</name>
    <dbReference type="NCBI Taxonomy" id="2841257"/>
    <lineage>
        <taxon>Archaea</taxon>
        <taxon>Methanobacteriati</taxon>
        <taxon>Methanobacteriota</taxon>
        <taxon>Stenosarchaea group</taxon>
        <taxon>Halobacteria</taxon>
        <taxon>Halobacteriales</taxon>
        <taxon>Haloarculaceae</taxon>
        <taxon>Halapricum</taxon>
    </lineage>
</organism>
<sequence length="528" mass="56876">MARDTSRAQSETLGFVLIVALVLAGAALTVAIGGSGIADTKASNEFQRAENSMTLFDSRAAMVALGDSNAQSVSLGHDSGDITVRDNAGRMWITHANYSGSGETEVIFNETLGSVVYESDRGTIAYQGGGVWRKQDSGRAQMISPPEFHYRGATLTLPAIQVTGDGAASGSVSLTVTPRQQAQLVYPNATTATENGTGAPYDETPTSGYRNYTNPVRAGTVNVTVQSEYADGWETYFKERTTGNTTRVGPNTVTLTLATTEGAPGSFEMPPAGDSVNAGAIGGEHPITDFDVTLDVDKQNPHFSFYAEENSEEFEIHVTSDVNPKGCSPDANVHVSVYYYDGDGDKEYETWESDSLDLDETDGMEWVCDGGDLKLHVDFISDDIAMVYDRIGSDGTFQPDPKIDEPNSGTSTGVTRGNKWAYNDRINNEDGFSFQSSTVWDQHETVPYESGSGTTYDQNDTQTLEAVTNHYLSLMDSSVDLVAKDGPGSSDSIVEPNSRGTLRYEEGAGSRYVTFLHITENKINVDLD</sequence>
<protein>
    <submittedName>
        <fullName evidence="4">Putative pilin/flagellin</fullName>
    </submittedName>
</protein>
<dbReference type="EMBL" id="CP064791">
    <property type="protein sequence ID" value="QSG15126.1"/>
    <property type="molecule type" value="Genomic_DNA"/>
</dbReference>
<feature type="compositionally biased region" description="Polar residues" evidence="1">
    <location>
        <begin position="204"/>
        <end position="213"/>
    </location>
</feature>